<name>A0A1J5TNW2_9ARCH</name>
<evidence type="ECO:0000313" key="2">
    <source>
        <dbReference type="Proteomes" id="UP000183686"/>
    </source>
</evidence>
<dbReference type="AlphaFoldDB" id="A0A1J5TNW2"/>
<proteinExistence type="predicted"/>
<protein>
    <submittedName>
        <fullName evidence="1">Uncharacterized protein</fullName>
    </submittedName>
</protein>
<dbReference type="EMBL" id="MIYW01000001">
    <property type="protein sequence ID" value="OIR22634.1"/>
    <property type="molecule type" value="Genomic_DNA"/>
</dbReference>
<evidence type="ECO:0000313" key="1">
    <source>
        <dbReference type="EMBL" id="OIR22634.1"/>
    </source>
</evidence>
<dbReference type="Proteomes" id="UP000183686">
    <property type="component" value="Unassembled WGS sequence"/>
</dbReference>
<sequence length="92" mass="10766">MVVKEKRGRKRYILFKHSEKANQNKIKAFLKQHSETINGKIKWRIIVFETKQSILLVDHTKANITRTLIEKYNTDLGIESIKTSGTLKALRK</sequence>
<gene>
    <name evidence="1" type="ORF">BEU02_00045</name>
</gene>
<organism evidence="1 2">
    <name type="scientific">Marine Group III euryarchaeote CG-Epi5</name>
    <dbReference type="NCBI Taxonomy" id="1888999"/>
    <lineage>
        <taxon>Archaea</taxon>
        <taxon>Methanobacteriati</taxon>
        <taxon>Thermoplasmatota</taxon>
        <taxon>Thermoplasmata</taxon>
        <taxon>Candidatus Thermoprofundales</taxon>
    </lineage>
</organism>
<accession>A0A1J5TNW2</accession>
<reference evidence="1 2" key="1">
    <citation type="submission" date="2016-08" db="EMBL/GenBank/DDBJ databases">
        <title>New Insights into Marine Group III Euryarchaeota, from dark to light.</title>
        <authorList>
            <person name="Haro-Moreno J.M."/>
            <person name="Rodriguez-Valera F."/>
            <person name="Lopez-Garcia P."/>
            <person name="Moreira D."/>
            <person name="Martin-Cuadrado A.B."/>
        </authorList>
    </citation>
    <scope>NUCLEOTIDE SEQUENCE [LARGE SCALE GENOMIC DNA]</scope>
    <source>
        <strain evidence="1">CG-Epi5</strain>
    </source>
</reference>
<comment type="caution">
    <text evidence="1">The sequence shown here is derived from an EMBL/GenBank/DDBJ whole genome shotgun (WGS) entry which is preliminary data.</text>
</comment>